<feature type="non-terminal residue" evidence="2">
    <location>
        <position position="161"/>
    </location>
</feature>
<keyword evidence="1" id="KW-0812">Transmembrane</keyword>
<evidence type="ECO:0000313" key="2">
    <source>
        <dbReference type="EMBL" id="RJG35428.1"/>
    </source>
</evidence>
<organism evidence="2 3">
    <name type="scientific">Motilimonas pumila</name>
    <dbReference type="NCBI Taxonomy" id="2303987"/>
    <lineage>
        <taxon>Bacteria</taxon>
        <taxon>Pseudomonadati</taxon>
        <taxon>Pseudomonadota</taxon>
        <taxon>Gammaproteobacteria</taxon>
        <taxon>Alteromonadales</taxon>
        <taxon>Alteromonadales genera incertae sedis</taxon>
        <taxon>Motilimonas</taxon>
    </lineage>
</organism>
<gene>
    <name evidence="2" type="ORF">D1Z90_20910</name>
</gene>
<dbReference type="AlphaFoldDB" id="A0A418Y8W0"/>
<evidence type="ECO:0000256" key="1">
    <source>
        <dbReference type="SAM" id="Phobius"/>
    </source>
</evidence>
<feature type="transmembrane region" description="Helical" evidence="1">
    <location>
        <begin position="21"/>
        <end position="44"/>
    </location>
</feature>
<keyword evidence="1" id="KW-1133">Transmembrane helix</keyword>
<dbReference type="Proteomes" id="UP000283255">
    <property type="component" value="Unassembled WGS sequence"/>
</dbReference>
<dbReference type="OrthoDB" id="7100115at2"/>
<protein>
    <submittedName>
        <fullName evidence="2">Uncharacterized protein</fullName>
    </submittedName>
</protein>
<dbReference type="RefSeq" id="WP_147378830.1">
    <property type="nucleotide sequence ID" value="NZ_QZCH01000139.1"/>
</dbReference>
<comment type="caution">
    <text evidence="2">The sequence shown here is derived from an EMBL/GenBank/DDBJ whole genome shotgun (WGS) entry which is preliminary data.</text>
</comment>
<evidence type="ECO:0000313" key="3">
    <source>
        <dbReference type="Proteomes" id="UP000283255"/>
    </source>
</evidence>
<sequence length="161" mass="18686">MIKQYKQLLTQYFSSKQGKTALAIGVVAIYLLHKIFADDIAFWWTKGIPDDYIKVGNAYVSEVATELKGIDLHYKTLTFKGVKPKNWHVKVTTEWYSSDAKCTTRSSWAKDPVYIPTRYNGTYYGIDLGERYIITVPQTTNWNINKCDDVIYELNLVFYDK</sequence>
<proteinExistence type="predicted"/>
<name>A0A418Y8W0_9GAMM</name>
<keyword evidence="1" id="KW-0472">Membrane</keyword>
<dbReference type="EMBL" id="QZCH01000139">
    <property type="protein sequence ID" value="RJG35428.1"/>
    <property type="molecule type" value="Genomic_DNA"/>
</dbReference>
<reference evidence="2 3" key="1">
    <citation type="submission" date="2018-09" db="EMBL/GenBank/DDBJ databases">
        <authorList>
            <person name="Wang F."/>
        </authorList>
    </citation>
    <scope>NUCLEOTIDE SEQUENCE [LARGE SCALE GENOMIC DNA]</scope>
    <source>
        <strain evidence="2 3">PLHSC7-2</strain>
    </source>
</reference>
<keyword evidence="3" id="KW-1185">Reference proteome</keyword>
<reference evidence="2 3" key="2">
    <citation type="submission" date="2019-01" db="EMBL/GenBank/DDBJ databases">
        <title>Motilimonas pumilus sp. nov., isolated from the gut of sea cucumber (Apostichopus japonicus).</title>
        <authorList>
            <person name="Wang F.-Q."/>
            <person name="Ren L.-H."/>
            <person name="Lin Y.-W."/>
            <person name="Sun G.-H."/>
            <person name="Du Z.-J."/>
            <person name="Zhao J.-X."/>
            <person name="Liu X.-J."/>
            <person name="Liu L.-J."/>
        </authorList>
    </citation>
    <scope>NUCLEOTIDE SEQUENCE [LARGE SCALE GENOMIC DNA]</scope>
    <source>
        <strain evidence="2 3">PLHSC7-2</strain>
    </source>
</reference>
<accession>A0A418Y8W0</accession>